<dbReference type="EMBL" id="UZAJ01017476">
    <property type="protein sequence ID" value="VDO79139.1"/>
    <property type="molecule type" value="Genomic_DNA"/>
</dbReference>
<name>A0A183HWB4_9BILA</name>
<keyword evidence="3" id="KW-1185">Reference proteome</keyword>
<feature type="compositionally biased region" description="Basic and acidic residues" evidence="1">
    <location>
        <begin position="41"/>
        <end position="53"/>
    </location>
</feature>
<gene>
    <name evidence="2" type="ORF">OFLC_LOCUS11775</name>
</gene>
<accession>A0A183HWB4</accession>
<reference evidence="4" key="1">
    <citation type="submission" date="2016-06" db="UniProtKB">
        <authorList>
            <consortium name="WormBaseParasite"/>
        </authorList>
    </citation>
    <scope>IDENTIFICATION</scope>
</reference>
<evidence type="ECO:0000313" key="2">
    <source>
        <dbReference type="EMBL" id="VDO79139.1"/>
    </source>
</evidence>
<reference evidence="2 3" key="2">
    <citation type="submission" date="2018-11" db="EMBL/GenBank/DDBJ databases">
        <authorList>
            <consortium name="Pathogen Informatics"/>
        </authorList>
    </citation>
    <scope>NUCLEOTIDE SEQUENCE [LARGE SCALE GENOMIC DNA]</scope>
</reference>
<evidence type="ECO:0000256" key="1">
    <source>
        <dbReference type="SAM" id="MobiDB-lite"/>
    </source>
</evidence>
<organism evidence="4">
    <name type="scientific">Onchocerca flexuosa</name>
    <dbReference type="NCBI Taxonomy" id="387005"/>
    <lineage>
        <taxon>Eukaryota</taxon>
        <taxon>Metazoa</taxon>
        <taxon>Ecdysozoa</taxon>
        <taxon>Nematoda</taxon>
        <taxon>Chromadorea</taxon>
        <taxon>Rhabditida</taxon>
        <taxon>Spirurina</taxon>
        <taxon>Spiruromorpha</taxon>
        <taxon>Filarioidea</taxon>
        <taxon>Onchocercidae</taxon>
        <taxon>Onchocerca</taxon>
    </lineage>
</organism>
<dbReference type="WBParaSite" id="OFLC_0001177601-mRNA-1">
    <property type="protein sequence ID" value="OFLC_0001177601-mRNA-1"/>
    <property type="gene ID" value="OFLC_0001177601"/>
</dbReference>
<dbReference type="AlphaFoldDB" id="A0A183HWB4"/>
<evidence type="ECO:0000313" key="3">
    <source>
        <dbReference type="Proteomes" id="UP000267606"/>
    </source>
</evidence>
<protein>
    <submittedName>
        <fullName evidence="4">CCDC50_N domain-containing protein</fullName>
    </submittedName>
</protein>
<evidence type="ECO:0000313" key="4">
    <source>
        <dbReference type="WBParaSite" id="OFLC_0001177601-mRNA-1"/>
    </source>
</evidence>
<feature type="region of interest" description="Disordered" evidence="1">
    <location>
        <begin position="41"/>
        <end position="62"/>
    </location>
</feature>
<dbReference type="Proteomes" id="UP000267606">
    <property type="component" value="Unassembled WGS sequence"/>
</dbReference>
<proteinExistence type="predicted"/>
<sequence>MSEEDKEWLKSARLEEARARQSSSATLDLLLFEQNERLRMAERRQQETEDQRRTGLRAQQSR</sequence>